<dbReference type="Gene3D" id="1.20.58.340">
    <property type="entry name" value="Magnesium transport protein CorA, transmembrane region"/>
    <property type="match status" value="1"/>
</dbReference>
<dbReference type="GO" id="GO:0046873">
    <property type="term" value="F:metal ion transmembrane transporter activity"/>
    <property type="evidence" value="ECO:0007669"/>
    <property type="project" value="InterPro"/>
</dbReference>
<evidence type="ECO:0000256" key="4">
    <source>
        <dbReference type="ARBA" id="ARBA00022989"/>
    </source>
</evidence>
<dbReference type="HOGENOM" id="CLU_003599_0_0_1"/>
<keyword evidence="10" id="KW-0647">Proteasome</keyword>
<keyword evidence="5 7" id="KW-0040">ANK repeat</keyword>
<comment type="subcellular location">
    <subcellularLocation>
        <location evidence="1">Membrane</location>
        <topology evidence="1">Multi-pass membrane protein</topology>
    </subcellularLocation>
</comment>
<feature type="transmembrane region" description="Helical" evidence="9">
    <location>
        <begin position="1029"/>
        <end position="1048"/>
    </location>
</feature>
<evidence type="ECO:0000256" key="8">
    <source>
        <dbReference type="SAM" id="MobiDB-lite"/>
    </source>
</evidence>
<evidence type="ECO:0000256" key="2">
    <source>
        <dbReference type="ARBA" id="ARBA00022692"/>
    </source>
</evidence>
<evidence type="ECO:0000256" key="5">
    <source>
        <dbReference type="ARBA" id="ARBA00023043"/>
    </source>
</evidence>
<feature type="compositionally biased region" description="Polar residues" evidence="8">
    <location>
        <begin position="522"/>
        <end position="532"/>
    </location>
</feature>
<feature type="repeat" description="ANK" evidence="7">
    <location>
        <begin position="271"/>
        <end position="308"/>
    </location>
</feature>
<dbReference type="SUPFAM" id="SSF144083">
    <property type="entry name" value="Magnesium transport protein CorA, transmembrane region"/>
    <property type="match status" value="1"/>
</dbReference>
<feature type="transmembrane region" description="Helical" evidence="9">
    <location>
        <begin position="985"/>
        <end position="1009"/>
    </location>
</feature>
<dbReference type="InterPro" id="IPR045863">
    <property type="entry name" value="CorA_TM1_TM2"/>
</dbReference>
<sequence>MSQLPKSLTLIPSCSESSLKSDVPIQRLEPMLLRGAENDDVELLGETIECARKTHQLNQEFLLIGLMRSSEKNKFAATKYLLDQGAQPDEAIGKAVKRLSPLLRAVERNNIEIVQLLLKYGANPDTADKKGRTALMTAAWRNHWHILNLLIHKGASINAQDHKGRNVLHNLAADKKCDWGDSVIELLLSQDISIDGERGQDGLGRTPLHWTCATGKINLTERLLTRNPKANLHAIETRGKTALHLAVSNNRQDIVNLLLKYGAHINAKSDGGWTPLHNALEIESEKRASAKILRMLISHGADPNAKLLNGMTPLHIAAQNGNILAVKYLLEQPGIKSTVRDSFGCTPFLRAAKNKRKDIVNLLAPFNHPERLCRDGLGACHGFNATIVDFGNFRNGNRVQKPSVFELLYDRDPSNKLKPKHSILSTDKAANFRWIHLPANNVAWVEVLLTKLFVEENVNDIESFRSLEDSLSYQHRGQKSHSHFMRSFCQSAPRGSEKDGEILPMLSSPRSSAVLLNERQHVTPSNGSQLQSCRDPHKIDTKDSNTKVRLIKDDGKPHIREKGNKPKAKSKLSRDIDITSKTETHHPRSSGVASKVASQPKSTNIFTFMPYIHFESHHRQLERQKAISRAETLHSSHFKNSERAGTFDEMLIRAHLSKSNVSLHPRRTLDQSFYHNIDTKSRDQDQVVYRYQLKSSSSNDGVDPKILMVDQLWMWILGKDLIVTLFPQSWQQPKNDPLNVLDSVIEDINSKIREPVASVYDLSMIITKRCTSIFNRYGTGDNNYQFLDMFESSIGSVTDRENILFKEFNMVSAQASAWLRNNRQSSWLSRYLSGHTTDTHVRPQIFENEVQWEEIHHNPIFVDKLLDIGQETDLLAEVKDIRDELNMIAKILEDQLHVLPDFQEAICDSYVAEHKSQAEVKKRFRDMVKLIEVHNNDIARMDRQAERIYKSITDMLDLKQKHANALEARFTRDQAAGTARQSQTIMVFTIVTIIFLPLSFIATFFAINIREFPRGIDGPGIPLGYVSKYLFGVGFTVSLPLIAVALLVDDISIIFRQAKAILRRPRGREEQFAATPVHEQHVTERVASTERCVYSEELERMHLQFTGDHSGSVMSDMQTVTPTRKMITGFRIRASRDLEQGSL</sequence>
<evidence type="ECO:0000256" key="6">
    <source>
        <dbReference type="ARBA" id="ARBA00023136"/>
    </source>
</evidence>
<dbReference type="SUPFAM" id="SSF48403">
    <property type="entry name" value="Ankyrin repeat"/>
    <property type="match status" value="1"/>
</dbReference>
<reference evidence="12" key="1">
    <citation type="journal article" date="2013" name="Nat. Genet.">
        <title>The wheat powdery mildew genome shows the unique evolution of an obligate biotroph.</title>
        <authorList>
            <person name="Wicker T."/>
            <person name="Oberhaensli S."/>
            <person name="Parlange F."/>
            <person name="Buchmann J.P."/>
            <person name="Shatalina M."/>
            <person name="Roffler S."/>
            <person name="Ben-David R."/>
            <person name="Dolezel J."/>
            <person name="Simkova H."/>
            <person name="Schulze-Lefert P."/>
            <person name="Spanu P.D."/>
            <person name="Bruggmann R."/>
            <person name="Amselem J."/>
            <person name="Quesneville H."/>
            <person name="Ver Loren van Themaat E."/>
            <person name="Paape T."/>
            <person name="Shimizu K.K."/>
            <person name="Keller B."/>
        </authorList>
    </citation>
    <scope>NUCLEOTIDE SEQUENCE [LARGE SCALE GENOMIC DNA]</scope>
    <source>
        <strain evidence="12">96224</strain>
    </source>
</reference>
<feature type="region of interest" description="Disordered" evidence="8">
    <location>
        <begin position="521"/>
        <end position="599"/>
    </location>
</feature>
<dbReference type="PROSITE" id="PS50297">
    <property type="entry name" value="ANK_REP_REGION"/>
    <property type="match status" value="5"/>
</dbReference>
<feature type="repeat" description="ANK" evidence="7">
    <location>
        <begin position="309"/>
        <end position="331"/>
    </location>
</feature>
<dbReference type="GO" id="GO:0000502">
    <property type="term" value="C:proteasome complex"/>
    <property type="evidence" value="ECO:0007669"/>
    <property type="project" value="UniProtKB-KW"/>
</dbReference>
<dbReference type="EMBL" id="UIGY01000001">
    <property type="protein sequence ID" value="SUZ07149.1"/>
    <property type="molecule type" value="Genomic_DNA"/>
</dbReference>
<keyword evidence="2 9" id="KW-0812">Transmembrane</keyword>
<protein>
    <submittedName>
        <fullName evidence="11">Bgt-4301</fullName>
    </submittedName>
    <submittedName>
        <fullName evidence="10">Regulatory non-ATPase subunit of the 26S proteasome</fullName>
    </submittedName>
</protein>
<dbReference type="InterPro" id="IPR050889">
    <property type="entry name" value="Dendritic_Spine_Reg/Scaffold"/>
</dbReference>
<dbReference type="OrthoDB" id="341259at2759"/>
<dbReference type="InterPro" id="IPR036770">
    <property type="entry name" value="Ankyrin_rpt-contain_sf"/>
</dbReference>
<dbReference type="PROSITE" id="PS50088">
    <property type="entry name" value="ANK_REPEAT"/>
    <property type="match status" value="5"/>
</dbReference>
<dbReference type="PANTHER" id="PTHR24166:SF48">
    <property type="entry name" value="PROTEIN VAPYRIN"/>
    <property type="match status" value="1"/>
</dbReference>
<accession>A0A061HMW3</accession>
<dbReference type="InterPro" id="IPR002523">
    <property type="entry name" value="MgTranspt_CorA/ZnTranspt_ZntB"/>
</dbReference>
<name>A0A061HMW3_BLUGR</name>
<dbReference type="AlphaFoldDB" id="A0A061HMW3"/>
<keyword evidence="6 9" id="KW-0472">Membrane</keyword>
<dbReference type="SMART" id="SM00248">
    <property type="entry name" value="ANK"/>
    <property type="match status" value="8"/>
</dbReference>
<evidence type="ECO:0000256" key="3">
    <source>
        <dbReference type="ARBA" id="ARBA00022737"/>
    </source>
</evidence>
<evidence type="ECO:0000256" key="1">
    <source>
        <dbReference type="ARBA" id="ARBA00004141"/>
    </source>
</evidence>
<feature type="compositionally biased region" description="Basic and acidic residues" evidence="8">
    <location>
        <begin position="534"/>
        <end position="564"/>
    </location>
</feature>
<evidence type="ECO:0000313" key="12">
    <source>
        <dbReference type="Proteomes" id="UP000053110"/>
    </source>
</evidence>
<dbReference type="Gene3D" id="1.25.40.20">
    <property type="entry name" value="Ankyrin repeat-containing domain"/>
    <property type="match status" value="3"/>
</dbReference>
<reference evidence="11" key="3">
    <citation type="submission" date="2018-07" db="EMBL/GenBank/DDBJ databases">
        <authorList>
            <person name="Quirk P.G."/>
            <person name="Krulwich T.A."/>
        </authorList>
    </citation>
    <scope>NUCLEOTIDE SEQUENCE</scope>
    <source>
        <strain evidence="11">96224</strain>
    </source>
</reference>
<evidence type="ECO:0000256" key="7">
    <source>
        <dbReference type="PROSITE-ProRule" id="PRU00023"/>
    </source>
</evidence>
<feature type="compositionally biased region" description="Basic and acidic residues" evidence="8">
    <location>
        <begin position="572"/>
        <end position="586"/>
    </location>
</feature>
<dbReference type="GO" id="GO:0016020">
    <property type="term" value="C:membrane"/>
    <property type="evidence" value="ECO:0007669"/>
    <property type="project" value="UniProtKB-SubCell"/>
</dbReference>
<dbReference type="Pfam" id="PF01544">
    <property type="entry name" value="CorA"/>
    <property type="match status" value="1"/>
</dbReference>
<dbReference type="Pfam" id="PF12796">
    <property type="entry name" value="Ank_2"/>
    <property type="match status" value="3"/>
</dbReference>
<feature type="repeat" description="ANK" evidence="7">
    <location>
        <begin position="238"/>
        <end position="270"/>
    </location>
</feature>
<proteinExistence type="predicted"/>
<evidence type="ECO:0000313" key="11">
    <source>
        <dbReference type="EMBL" id="SUZ07149.1"/>
    </source>
</evidence>
<keyword evidence="3" id="KW-0677">Repeat</keyword>
<reference evidence="10" key="2">
    <citation type="submission" date="2013-01" db="EMBL/GenBank/DDBJ databases">
        <title>The wheat powdery mildew genome reveals unique evolution of an obligate biotroph.</title>
        <authorList>
            <person name="Oberhaensli S."/>
            <person name="Wicker T."/>
            <person name="Keller B."/>
        </authorList>
    </citation>
    <scope>NUCLEOTIDE SEQUENCE</scope>
    <source>
        <strain evidence="10">96224</strain>
    </source>
</reference>
<dbReference type="Proteomes" id="UP000053110">
    <property type="component" value="Unassembled WGS sequence"/>
</dbReference>
<dbReference type="PRINTS" id="PR01415">
    <property type="entry name" value="ANKYRIN"/>
</dbReference>
<feature type="repeat" description="ANK" evidence="7">
    <location>
        <begin position="97"/>
        <end position="129"/>
    </location>
</feature>
<dbReference type="EMBL" id="KE373440">
    <property type="protein sequence ID" value="EPQ67623.1"/>
    <property type="molecule type" value="Genomic_DNA"/>
</dbReference>
<keyword evidence="4 9" id="KW-1133">Transmembrane helix</keyword>
<dbReference type="PANTHER" id="PTHR24166">
    <property type="entry name" value="ROLLING PEBBLES, ISOFORM B"/>
    <property type="match status" value="1"/>
</dbReference>
<gene>
    <name evidence="10" type="ORF">BGT96224_4301</name>
    <name evidence="11" type="ORF">BGT96224V2_LOCUS559</name>
</gene>
<evidence type="ECO:0000256" key="9">
    <source>
        <dbReference type="SAM" id="Phobius"/>
    </source>
</evidence>
<feature type="repeat" description="ANK" evidence="7">
    <location>
        <begin position="130"/>
        <end position="162"/>
    </location>
</feature>
<evidence type="ECO:0000313" key="10">
    <source>
        <dbReference type="EMBL" id="EPQ67623.1"/>
    </source>
</evidence>
<organism evidence="11">
    <name type="scientific">Blumeria graminis f. sp. tritici 96224</name>
    <dbReference type="NCBI Taxonomy" id="1268274"/>
    <lineage>
        <taxon>Eukaryota</taxon>
        <taxon>Fungi</taxon>
        <taxon>Dikarya</taxon>
        <taxon>Ascomycota</taxon>
        <taxon>Pezizomycotina</taxon>
        <taxon>Leotiomycetes</taxon>
        <taxon>Erysiphales</taxon>
        <taxon>Erysiphaceae</taxon>
        <taxon>Blumeria</taxon>
    </lineage>
</organism>
<dbReference type="InterPro" id="IPR002110">
    <property type="entry name" value="Ankyrin_rpt"/>
</dbReference>